<dbReference type="InterPro" id="IPR011356">
    <property type="entry name" value="Leucine_aapep/pepB"/>
</dbReference>
<dbReference type="GO" id="GO:0006508">
    <property type="term" value="P:proteolysis"/>
    <property type="evidence" value="ECO:0007669"/>
    <property type="project" value="UniProtKB-KW"/>
</dbReference>
<dbReference type="CDD" id="cd00433">
    <property type="entry name" value="Peptidase_M17"/>
    <property type="match status" value="1"/>
</dbReference>
<dbReference type="GO" id="GO:0030145">
    <property type="term" value="F:manganese ion binding"/>
    <property type="evidence" value="ECO:0007669"/>
    <property type="project" value="InterPro"/>
</dbReference>
<evidence type="ECO:0000256" key="1">
    <source>
        <dbReference type="ARBA" id="ARBA00009528"/>
    </source>
</evidence>
<dbReference type="PROSITE" id="PS00631">
    <property type="entry name" value="CYTOSOL_AP"/>
    <property type="match status" value="1"/>
</dbReference>
<keyword evidence="2 6" id="KW-0031">Aminopeptidase</keyword>
<dbReference type="RefSeq" id="WP_124875394.1">
    <property type="nucleotide sequence ID" value="NZ_CP034186.1"/>
</dbReference>
<dbReference type="KEGG" id="dph:EHF33_19720"/>
<dbReference type="PANTHER" id="PTHR11963:SF23">
    <property type="entry name" value="CYTOSOL AMINOPEPTIDASE"/>
    <property type="match status" value="1"/>
</dbReference>
<evidence type="ECO:0000256" key="4">
    <source>
        <dbReference type="ARBA" id="ARBA00022801"/>
    </source>
</evidence>
<evidence type="ECO:0000259" key="5">
    <source>
        <dbReference type="PROSITE" id="PS00631"/>
    </source>
</evidence>
<evidence type="ECO:0000313" key="6">
    <source>
        <dbReference type="EMBL" id="AZI45108.1"/>
    </source>
</evidence>
<keyword evidence="6" id="KW-0614">Plasmid</keyword>
<dbReference type="GO" id="GO:0070006">
    <property type="term" value="F:metalloaminopeptidase activity"/>
    <property type="evidence" value="ECO:0007669"/>
    <property type="project" value="InterPro"/>
</dbReference>
<feature type="domain" description="Cytosol aminopeptidase" evidence="5">
    <location>
        <begin position="320"/>
        <end position="327"/>
    </location>
</feature>
<keyword evidence="4" id="KW-0378">Hydrolase</keyword>
<dbReference type="AlphaFoldDB" id="A0A3G8YIK0"/>
<comment type="similarity">
    <text evidence="1">Belongs to the peptidase M17 family.</text>
</comment>
<evidence type="ECO:0000256" key="3">
    <source>
        <dbReference type="ARBA" id="ARBA00022670"/>
    </source>
</evidence>
<dbReference type="GO" id="GO:0005737">
    <property type="term" value="C:cytoplasm"/>
    <property type="evidence" value="ECO:0007669"/>
    <property type="project" value="InterPro"/>
</dbReference>
<dbReference type="Gene3D" id="3.40.630.10">
    <property type="entry name" value="Zn peptidases"/>
    <property type="match status" value="1"/>
</dbReference>
<dbReference type="InterPro" id="IPR000819">
    <property type="entry name" value="Peptidase_M17_C"/>
</dbReference>
<evidence type="ECO:0000256" key="2">
    <source>
        <dbReference type="ARBA" id="ARBA00022438"/>
    </source>
</evidence>
<accession>A0A3G8YIK0</accession>
<gene>
    <name evidence="6" type="ORF">EHF33_19720</name>
</gene>
<dbReference type="EMBL" id="CP034186">
    <property type="protein sequence ID" value="AZI45108.1"/>
    <property type="molecule type" value="Genomic_DNA"/>
</dbReference>
<dbReference type="PANTHER" id="PTHR11963">
    <property type="entry name" value="LEUCINE AMINOPEPTIDASE-RELATED"/>
    <property type="match status" value="1"/>
</dbReference>
<sequence length="470" mass="49229">MQLQSGLNPDAALLVLIGDAVRENALGEILTPDSWHILSAAAGRLLPDLKAGQLEVVRLGHRDVALAILPIDAAEARALGVAAARTAEKLKAPSVGVMGLGAELSSEMALGVQLGNYRFTRYKPGEAPAIEQLSVDNLSDSEAQRVSALASGVCLARDLVNTPYNDLPATAFAEVARKVAQESQLEIEVWGQAECQQKGMRLFVAVGQGSAHEPQFLKLTYRPEGTGNHAPKRITALVGKGVMFDTGGYSLKTAGGMYGMKGDMGGAAAVLGAMQIVAALRPQHEVRAYIAATDNAVSGTAMRPGDIYRALNGQRVEVTNTDAEGRLILADALTLASQEGADEIIDIATLTSAKVTALGEDVAALFSDDPALTQAVQDAARTAQEPVWQLPLHAPYLESYRSGIADLKNSDMVPAGGSVKAALFLQQFVTRPWAHLDIAGNALKDKAHAFGPAGATGFGAMLLAELAARP</sequence>
<keyword evidence="3" id="KW-0645">Protease</keyword>
<dbReference type="PRINTS" id="PR00481">
    <property type="entry name" value="LAMNOPPTDASE"/>
</dbReference>
<dbReference type="Proteomes" id="UP000276417">
    <property type="component" value="Plasmid unnamed2"/>
</dbReference>
<evidence type="ECO:0000313" key="7">
    <source>
        <dbReference type="Proteomes" id="UP000276417"/>
    </source>
</evidence>
<protein>
    <submittedName>
        <fullName evidence="6">Leucyl aminopeptidase family protein</fullName>
    </submittedName>
</protein>
<proteinExistence type="inferred from homology"/>
<dbReference type="Pfam" id="PF00883">
    <property type="entry name" value="Peptidase_M17"/>
    <property type="match status" value="1"/>
</dbReference>
<dbReference type="OrthoDB" id="9809354at2"/>
<name>A0A3G8YIK0_9DEIO</name>
<dbReference type="InterPro" id="IPR043472">
    <property type="entry name" value="Macro_dom-like"/>
</dbReference>
<dbReference type="SUPFAM" id="SSF52949">
    <property type="entry name" value="Macro domain-like"/>
    <property type="match status" value="1"/>
</dbReference>
<geneLocation type="plasmid" evidence="6 7">
    <name>unnamed2</name>
</geneLocation>
<organism evidence="6 7">
    <name type="scientific">Deinococcus psychrotolerans</name>
    <dbReference type="NCBI Taxonomy" id="2489213"/>
    <lineage>
        <taxon>Bacteria</taxon>
        <taxon>Thermotogati</taxon>
        <taxon>Deinococcota</taxon>
        <taxon>Deinococci</taxon>
        <taxon>Deinococcales</taxon>
        <taxon>Deinococcaceae</taxon>
        <taxon>Deinococcus</taxon>
    </lineage>
</organism>
<keyword evidence="7" id="KW-1185">Reference proteome</keyword>
<reference evidence="6 7" key="1">
    <citation type="submission" date="2018-11" db="EMBL/GenBank/DDBJ databases">
        <title>Deinococcus shelandsis sp. nov., isolated from South Shetland Islands soil of Antarctica.</title>
        <authorList>
            <person name="Tian J."/>
        </authorList>
    </citation>
    <scope>NUCLEOTIDE SEQUENCE [LARGE SCALE GENOMIC DNA]</scope>
    <source>
        <strain evidence="6 7">S14-83T</strain>
        <plasmid evidence="6 7">unnamed2</plasmid>
    </source>
</reference>
<dbReference type="Gene3D" id="3.40.220.10">
    <property type="entry name" value="Leucine Aminopeptidase, subunit E, domain 1"/>
    <property type="match status" value="1"/>
</dbReference>
<dbReference type="SUPFAM" id="SSF53187">
    <property type="entry name" value="Zn-dependent exopeptidases"/>
    <property type="match status" value="1"/>
</dbReference>